<evidence type="ECO:0000313" key="2">
    <source>
        <dbReference type="Proteomes" id="UP000574133"/>
    </source>
</evidence>
<dbReference type="AlphaFoldDB" id="A0A841T738"/>
<proteinExistence type="predicted"/>
<protein>
    <recommendedName>
        <fullName evidence="3">DUF4872 domain-containing protein</fullName>
    </recommendedName>
</protein>
<comment type="caution">
    <text evidence="1">The sequence shown here is derived from an EMBL/GenBank/DDBJ whole genome shotgun (WGS) entry which is preliminary data.</text>
</comment>
<dbReference type="EMBL" id="JACJVN010000006">
    <property type="protein sequence ID" value="MBB6675929.1"/>
    <property type="molecule type" value="Genomic_DNA"/>
</dbReference>
<evidence type="ECO:0000313" key="1">
    <source>
        <dbReference type="EMBL" id="MBB6675929.1"/>
    </source>
</evidence>
<organism evidence="1 2">
    <name type="scientific">Cohnella lubricantis</name>
    <dbReference type="NCBI Taxonomy" id="2163172"/>
    <lineage>
        <taxon>Bacteria</taxon>
        <taxon>Bacillati</taxon>
        <taxon>Bacillota</taxon>
        <taxon>Bacilli</taxon>
        <taxon>Bacillales</taxon>
        <taxon>Paenibacillaceae</taxon>
        <taxon>Cohnella</taxon>
    </lineage>
</organism>
<sequence length="319" mass="36279">MSGVYLKDIRMKRESKSFADSLHAVLTAAGMFEGPKYMLSGLTGMAFKFSVHERLLPLSVSAYGNWGDEHSPGVDNIGVLTIWDGGRSRHPTFRFYQQDAIRWVKRSLDEGVGVIYWLPEFGVIHGYDDEDRIFYIQDGYSSDDRIVLYDNFGLNFTEFWYARTFGGAVRVPLETMVLESVRLALHDWDTPYRTLPNTDIGSGRLAYSYLTQALRSGDYDEGGARYILSSFVYARDEIRRYLAEVAHLWPQLAEAGSRYGELAGLFDGWSLENAQGLIGALEQAAALEERAMELFRELSRQYPDPRRDTVPRWGISSAR</sequence>
<dbReference type="RefSeq" id="WP_185177232.1">
    <property type="nucleotide sequence ID" value="NZ_CBCSEP010000014.1"/>
</dbReference>
<evidence type="ECO:0008006" key="3">
    <source>
        <dbReference type="Google" id="ProtNLM"/>
    </source>
</evidence>
<gene>
    <name evidence="1" type="ORF">H4Q31_01155</name>
</gene>
<name>A0A841T738_9BACL</name>
<accession>A0A841T738</accession>
<reference evidence="1 2" key="1">
    <citation type="submission" date="2020-08" db="EMBL/GenBank/DDBJ databases">
        <title>Cohnella phylogeny.</title>
        <authorList>
            <person name="Dunlap C."/>
        </authorList>
    </citation>
    <scope>NUCLEOTIDE SEQUENCE [LARGE SCALE GENOMIC DNA]</scope>
    <source>
        <strain evidence="1 2">DSM 103658</strain>
    </source>
</reference>
<keyword evidence="2" id="KW-1185">Reference proteome</keyword>
<dbReference type="Proteomes" id="UP000574133">
    <property type="component" value="Unassembled WGS sequence"/>
</dbReference>